<dbReference type="EMBL" id="CM043028">
    <property type="protein sequence ID" value="KAI4586467.1"/>
    <property type="molecule type" value="Genomic_DNA"/>
</dbReference>
<comment type="caution">
    <text evidence="1">The sequence shown here is derived from an EMBL/GenBank/DDBJ whole genome shotgun (WGS) entry which is preliminary data.</text>
</comment>
<evidence type="ECO:0000313" key="1">
    <source>
        <dbReference type="EMBL" id="KAI4586467.1"/>
    </source>
</evidence>
<organism evidence="1 2">
    <name type="scientific">Ovis ammon polii x Ovis aries</name>
    <dbReference type="NCBI Taxonomy" id="2918886"/>
    <lineage>
        <taxon>Eukaryota</taxon>
        <taxon>Metazoa</taxon>
        <taxon>Chordata</taxon>
        <taxon>Craniata</taxon>
        <taxon>Vertebrata</taxon>
        <taxon>Euteleostomi</taxon>
        <taxon>Mammalia</taxon>
        <taxon>Eutheria</taxon>
        <taxon>Laurasiatheria</taxon>
        <taxon>Artiodactyla</taxon>
        <taxon>Ruminantia</taxon>
        <taxon>Pecora</taxon>
        <taxon>Bovidae</taxon>
        <taxon>Caprinae</taxon>
        <taxon>Ovis</taxon>
    </lineage>
</organism>
<reference evidence="1" key="1">
    <citation type="submission" date="2022-03" db="EMBL/GenBank/DDBJ databases">
        <title>Genomic analyses of argali, domestic sheep and their hybrids provide insights into chromosomal evolution, heterosis and genetic basis of agronomic traits.</title>
        <authorList>
            <person name="Li M."/>
        </authorList>
    </citation>
    <scope>NUCLEOTIDE SEQUENCE</scope>
    <source>
        <strain evidence="1">F1 hybrid</strain>
    </source>
</reference>
<keyword evidence="2" id="KW-1185">Reference proteome</keyword>
<evidence type="ECO:0000313" key="2">
    <source>
        <dbReference type="Proteomes" id="UP001057279"/>
    </source>
</evidence>
<sequence length="865" mass="96060">MKVLQTNCAAYLKLRTPWRRLFTKNLSREGSCPEDLEGYELGHVSSMDVRESESFYKDVFEYVQKNMSLEELLSLLTEDEPWENLVTEANLSREEADGLSECLIKLLTILNRKNQEGSQKYQEKKQRFLKEFPQVKQELKESIKKLRELADKVDKVHRNCTISNMVASSTSIASGALGILGMGLAPFTAGLSLGLSATGIGLGAAATVTGLSTMVVETVNTSSAETQAMRLSKATAKSGNSPETSPPPAPCSRCSLVNQPKDIEIIFEDVTEYLWDILSRKELLLLLTDCLKKIEVKASLSRAFAKWRQQLAAMKVLQTNCAAYLKLRTPWRRLFTKNLSREGSCPEDLEGYELGHVSSMDVRESQSFYKDVFEYVQKNMSLEELLSLLTEDEPWENLVTEANLSRRNSLNQMNAKQRKRSVLKTELLHLPQNTFSSFHTDTVEQTQAFAKRRQQLAAVKVLQTNCAAYLKLRTPWRRLFTKNLSREGSCPEDLEGYELGHVSSMDVRDPPPAPRPWGITTEAASSGSPPATSLVSFQGEDIFEDIIQYLQDTMSREQLELLLTEKEAWESFVAEADLSREEADALHRYLLELKTDLAKEDQDGPQQDQLDRKRFLEEFPRVKRELEESIAKLRELADKIDKVHRNCTISNVVANSAGAVSGVLTVLGLALAPMTAGISLGLSATGLGLGAAAAVTSVSTSIVEHVSRSSAETEASRLVPTGINEEEAFAEVLRKRTSQIISSTNNFIQALKGIGKNVRAIKLAKVNPRLASHAKRFMTAGQVSARTGKQVQRAFGGTALAMTKSARIVGAATAGVALLLDVAFLVKEAKHLHEGAKTESAERMRQLAMELEKKLEELIRTYESL</sequence>
<name>A0ACB9V9M3_9CETA</name>
<protein>
    <submittedName>
        <fullName evidence="1">Uncharacterized protein</fullName>
    </submittedName>
</protein>
<dbReference type="Proteomes" id="UP001057279">
    <property type="component" value="Linkage Group LG03"/>
</dbReference>
<proteinExistence type="predicted"/>
<accession>A0ACB9V9M3</accession>
<gene>
    <name evidence="1" type="ORF">MJG53_004254</name>
</gene>